<dbReference type="Proteomes" id="UP000324897">
    <property type="component" value="Unassembled WGS sequence"/>
</dbReference>
<evidence type="ECO:0000313" key="1">
    <source>
        <dbReference type="EMBL" id="TVU43800.1"/>
    </source>
</evidence>
<dbReference type="Gramene" id="TVU43800">
    <property type="protein sequence ID" value="TVU43800"/>
    <property type="gene ID" value="EJB05_10295"/>
</dbReference>
<comment type="caution">
    <text evidence="1">The sequence shown here is derived from an EMBL/GenBank/DDBJ whole genome shotgun (WGS) entry which is preliminary data.</text>
</comment>
<dbReference type="PANTHER" id="PTHR32133">
    <property type="entry name" value="OS07G0120400 PROTEIN"/>
    <property type="match status" value="1"/>
</dbReference>
<gene>
    <name evidence="1" type="ORF">EJB05_10295</name>
</gene>
<proteinExistence type="predicted"/>
<dbReference type="AlphaFoldDB" id="A0A5J9W8S8"/>
<organism evidence="1 2">
    <name type="scientific">Eragrostis curvula</name>
    <name type="common">weeping love grass</name>
    <dbReference type="NCBI Taxonomy" id="38414"/>
    <lineage>
        <taxon>Eukaryota</taxon>
        <taxon>Viridiplantae</taxon>
        <taxon>Streptophyta</taxon>
        <taxon>Embryophyta</taxon>
        <taxon>Tracheophyta</taxon>
        <taxon>Spermatophyta</taxon>
        <taxon>Magnoliopsida</taxon>
        <taxon>Liliopsida</taxon>
        <taxon>Poales</taxon>
        <taxon>Poaceae</taxon>
        <taxon>PACMAD clade</taxon>
        <taxon>Chloridoideae</taxon>
        <taxon>Eragrostideae</taxon>
        <taxon>Eragrostidinae</taxon>
        <taxon>Eragrostis</taxon>
    </lineage>
</organism>
<feature type="non-terminal residue" evidence="1">
    <location>
        <position position="1"/>
    </location>
</feature>
<accession>A0A5J9W8S8</accession>
<protein>
    <recommendedName>
        <fullName evidence="3">DUF1618 domain-containing protein</fullName>
    </recommendedName>
</protein>
<name>A0A5J9W8S8_9POAL</name>
<reference evidence="1 2" key="1">
    <citation type="journal article" date="2019" name="Sci. Rep.">
        <title>A high-quality genome of Eragrostis curvula grass provides insights into Poaceae evolution and supports new strategies to enhance forage quality.</title>
        <authorList>
            <person name="Carballo J."/>
            <person name="Santos B.A.C.M."/>
            <person name="Zappacosta D."/>
            <person name="Garbus I."/>
            <person name="Selva J.P."/>
            <person name="Gallo C.A."/>
            <person name="Diaz A."/>
            <person name="Albertini E."/>
            <person name="Caccamo M."/>
            <person name="Echenique V."/>
        </authorList>
    </citation>
    <scope>NUCLEOTIDE SEQUENCE [LARGE SCALE GENOMIC DNA]</scope>
    <source>
        <strain evidence="2">cv. Victoria</strain>
        <tissue evidence="1">Leaf</tissue>
    </source>
</reference>
<dbReference type="EMBL" id="RWGY01000005">
    <property type="protein sequence ID" value="TVU43800.1"/>
    <property type="molecule type" value="Genomic_DNA"/>
</dbReference>
<sequence>MDSDDSFGLVFVATMADGVTSARVYSSEHHAWGMPILLPSTTTATATATTRKQQQRQRVCVSTLGHVARSNTNNNNNNTALVYFECRWNYGILEYDSCKQQLSFIGLPSLCEHKCITLMTDEDGGGLGFAMIDVHRDSNLFTWSRKDDGDASADPSCGTWAQQREFDLDELFPSDVLFTPFATATRVVAVVNAFTDVFIGTVHGIFTVDLNLGRVRQIHHSSHPCDIGQIVPYTTFCTPVVGNGLCPR</sequence>
<keyword evidence="2" id="KW-1185">Reference proteome</keyword>
<evidence type="ECO:0000313" key="2">
    <source>
        <dbReference type="Proteomes" id="UP000324897"/>
    </source>
</evidence>
<evidence type="ECO:0008006" key="3">
    <source>
        <dbReference type="Google" id="ProtNLM"/>
    </source>
</evidence>